<reference evidence="2" key="1">
    <citation type="submission" date="2023-07" db="EMBL/GenBank/DDBJ databases">
        <title>Mycolicibacterium sp. nov., a novel bacterial species.</title>
        <authorList>
            <person name="Cao Y."/>
        </authorList>
    </citation>
    <scope>NUCLEOTIDE SEQUENCE</scope>
    <source>
        <strain evidence="2">KC 300</strain>
    </source>
</reference>
<feature type="compositionally biased region" description="Basic and acidic residues" evidence="1">
    <location>
        <begin position="18"/>
        <end position="44"/>
    </location>
</feature>
<accession>A0ABT8UMZ3</accession>
<proteinExistence type="predicted"/>
<dbReference type="Proteomes" id="UP001168823">
    <property type="component" value="Unassembled WGS sequence"/>
</dbReference>
<sequence length="64" mass="6833">MPGVIVKTPGSRGGRGRWARDIDARQGTYRDRGTTPDKHDSGDGVVVIDRDVVAPTLDISGQLS</sequence>
<protein>
    <submittedName>
        <fullName evidence="2">Uncharacterized protein</fullName>
    </submittedName>
</protein>
<organism evidence="2 3">
    <name type="scientific">Mycolicibacterium arseniciresistens</name>
    <dbReference type="NCBI Taxonomy" id="3062257"/>
    <lineage>
        <taxon>Bacteria</taxon>
        <taxon>Bacillati</taxon>
        <taxon>Actinomycetota</taxon>
        <taxon>Actinomycetes</taxon>
        <taxon>Mycobacteriales</taxon>
        <taxon>Mycobacteriaceae</taxon>
        <taxon>Mycolicibacterium</taxon>
    </lineage>
</organism>
<evidence type="ECO:0000313" key="2">
    <source>
        <dbReference type="EMBL" id="MDO3638155.1"/>
    </source>
</evidence>
<dbReference type="RefSeq" id="WP_302915558.1">
    <property type="nucleotide sequence ID" value="NZ_JAUMSQ010000183.1"/>
</dbReference>
<comment type="caution">
    <text evidence="2">The sequence shown here is derived from an EMBL/GenBank/DDBJ whole genome shotgun (WGS) entry which is preliminary data.</text>
</comment>
<name>A0ABT8UMZ3_9MYCO</name>
<feature type="region of interest" description="Disordered" evidence="1">
    <location>
        <begin position="1"/>
        <end position="44"/>
    </location>
</feature>
<evidence type="ECO:0000313" key="3">
    <source>
        <dbReference type="Proteomes" id="UP001168823"/>
    </source>
</evidence>
<gene>
    <name evidence="2" type="ORF">Q2100_20625</name>
</gene>
<dbReference type="EMBL" id="JAUMSQ010000183">
    <property type="protein sequence ID" value="MDO3638155.1"/>
    <property type="molecule type" value="Genomic_DNA"/>
</dbReference>
<evidence type="ECO:0000256" key="1">
    <source>
        <dbReference type="SAM" id="MobiDB-lite"/>
    </source>
</evidence>
<keyword evidence="3" id="KW-1185">Reference proteome</keyword>